<dbReference type="PANTHER" id="PTHR43861:SF5">
    <property type="entry name" value="BLL5978 PROTEIN"/>
    <property type="match status" value="1"/>
</dbReference>
<accession>A0ABS3VL02</accession>
<dbReference type="Gene3D" id="3.40.50.720">
    <property type="entry name" value="NAD(P)-binding Rossmann-like Domain"/>
    <property type="match status" value="1"/>
</dbReference>
<dbReference type="RefSeq" id="WP_208811426.1">
    <property type="nucleotide sequence ID" value="NZ_WVUH01000018.1"/>
</dbReference>
<keyword evidence="3" id="KW-0489">Methyltransferase</keyword>
<protein>
    <submittedName>
        <fullName evidence="3">Methyltransferase domain-containing protein</fullName>
    </submittedName>
</protein>
<dbReference type="Pfam" id="PF08484">
    <property type="entry name" value="Methyltransf_14"/>
    <property type="match status" value="1"/>
</dbReference>
<feature type="domain" description="Methyltransferase putative zinc binding" evidence="1">
    <location>
        <begin position="6"/>
        <end position="67"/>
    </location>
</feature>
<comment type="caution">
    <text evidence="3">The sequence shown here is derived from an EMBL/GenBank/DDBJ whole genome shotgun (WGS) entry which is preliminary data.</text>
</comment>
<dbReference type="Pfam" id="PF08421">
    <property type="entry name" value="Methyltransf_13"/>
    <property type="match status" value="1"/>
</dbReference>
<evidence type="ECO:0000259" key="2">
    <source>
        <dbReference type="Pfam" id="PF08484"/>
    </source>
</evidence>
<feature type="domain" description="C-methyltransferase" evidence="2">
    <location>
        <begin position="246"/>
        <end position="403"/>
    </location>
</feature>
<dbReference type="InterPro" id="IPR029063">
    <property type="entry name" value="SAM-dependent_MTases_sf"/>
</dbReference>
<proteinExistence type="predicted"/>
<dbReference type="Gene3D" id="6.10.250.3100">
    <property type="match status" value="1"/>
</dbReference>
<dbReference type="Proteomes" id="UP000823521">
    <property type="component" value="Unassembled WGS sequence"/>
</dbReference>
<keyword evidence="4" id="KW-1185">Reference proteome</keyword>
<dbReference type="Pfam" id="PF13489">
    <property type="entry name" value="Methyltransf_23"/>
    <property type="match status" value="1"/>
</dbReference>
<dbReference type="InterPro" id="IPR013630">
    <property type="entry name" value="Methyltransf_Zn-bd_dom_put"/>
</dbReference>
<dbReference type="Gene3D" id="6.20.50.110">
    <property type="entry name" value="Methyltransferase, zinc-binding domain"/>
    <property type="match status" value="1"/>
</dbReference>
<name>A0ABS3VL02_MICEH</name>
<reference evidence="3 4" key="1">
    <citation type="submission" date="2019-12" db="EMBL/GenBank/DDBJ databases">
        <title>Whole genome sequencing of endophytic Actinobacterium Micromonospora sp. MPMI6T.</title>
        <authorList>
            <person name="Evv R."/>
            <person name="Podile A.R."/>
        </authorList>
    </citation>
    <scope>NUCLEOTIDE SEQUENCE [LARGE SCALE GENOMIC DNA]</scope>
    <source>
        <strain evidence="3 4">MPMI6</strain>
    </source>
</reference>
<evidence type="ECO:0000313" key="3">
    <source>
        <dbReference type="EMBL" id="MBO4205216.1"/>
    </source>
</evidence>
<evidence type="ECO:0000313" key="4">
    <source>
        <dbReference type="Proteomes" id="UP000823521"/>
    </source>
</evidence>
<dbReference type="GO" id="GO:0032259">
    <property type="term" value="P:methylation"/>
    <property type="evidence" value="ECO:0007669"/>
    <property type="project" value="UniProtKB-KW"/>
</dbReference>
<gene>
    <name evidence="3" type="ORF">GSF22_04210</name>
</gene>
<dbReference type="GO" id="GO:0008168">
    <property type="term" value="F:methyltransferase activity"/>
    <property type="evidence" value="ECO:0007669"/>
    <property type="project" value="UniProtKB-KW"/>
</dbReference>
<dbReference type="Gene3D" id="3.40.50.150">
    <property type="entry name" value="Vaccinia Virus protein VP39"/>
    <property type="match status" value="1"/>
</dbReference>
<sequence>MADVRCRLCGVPATETFVDLGMSPLCESYLSSESLDGPENFYPLHVRICPSCLLVQLPEYVSGGEIFSDYAYFSSYSDSWVAHARRYAGTMVDALGLGPGHLVTEVASNDGYLLRHFVAAGVPVLGVEPAANVAEVARSVGVRTETCFLGARTGADLADRYGRADLVVANNVYAHVPDLLGFTAGLAALVKPTGLVTLEFPHLLRLIEGRQFDTIYHEHYQYLSLATARRALATAGLAVTDVEELPTHGGSLRVHARPGAGGEASTNVKAVLAAEADAGLHTLAGHAGFAEAVFTIKRELLEFLLAARAAGRRVVGYGAPGKGNTLLNHCGIRSDLLAYTVDRSPHKQGRYLPGTHIPVHPPERIAADRPDYVLVLPWNLRAELTGQLAYVRRWGGRLVFPIPRLEIAP</sequence>
<dbReference type="EMBL" id="WVUH01000018">
    <property type="protein sequence ID" value="MBO4205216.1"/>
    <property type="molecule type" value="Genomic_DNA"/>
</dbReference>
<organism evidence="3 4">
    <name type="scientific">Micromonospora echinofusca</name>
    <dbReference type="NCBI Taxonomy" id="47858"/>
    <lineage>
        <taxon>Bacteria</taxon>
        <taxon>Bacillati</taxon>
        <taxon>Actinomycetota</taxon>
        <taxon>Actinomycetes</taxon>
        <taxon>Micromonosporales</taxon>
        <taxon>Micromonosporaceae</taxon>
        <taxon>Micromonospora</taxon>
    </lineage>
</organism>
<dbReference type="SUPFAM" id="SSF53335">
    <property type="entry name" value="S-adenosyl-L-methionine-dependent methyltransferases"/>
    <property type="match status" value="1"/>
</dbReference>
<dbReference type="PANTHER" id="PTHR43861">
    <property type="entry name" value="TRANS-ACONITATE 2-METHYLTRANSFERASE-RELATED"/>
    <property type="match status" value="1"/>
</dbReference>
<dbReference type="InterPro" id="IPR038576">
    <property type="entry name" value="Methyltransf_Zn-bd_dom_put_sf"/>
</dbReference>
<evidence type="ECO:0000259" key="1">
    <source>
        <dbReference type="Pfam" id="PF08421"/>
    </source>
</evidence>
<dbReference type="InterPro" id="IPR013691">
    <property type="entry name" value="MeTrfase_14"/>
</dbReference>
<keyword evidence="3" id="KW-0808">Transferase</keyword>